<organism evidence="1">
    <name type="scientific">Anguilla anguilla</name>
    <name type="common">European freshwater eel</name>
    <name type="synonym">Muraena anguilla</name>
    <dbReference type="NCBI Taxonomy" id="7936"/>
    <lineage>
        <taxon>Eukaryota</taxon>
        <taxon>Metazoa</taxon>
        <taxon>Chordata</taxon>
        <taxon>Craniata</taxon>
        <taxon>Vertebrata</taxon>
        <taxon>Euteleostomi</taxon>
        <taxon>Actinopterygii</taxon>
        <taxon>Neopterygii</taxon>
        <taxon>Teleostei</taxon>
        <taxon>Anguilliformes</taxon>
        <taxon>Anguillidae</taxon>
        <taxon>Anguilla</taxon>
    </lineage>
</organism>
<dbReference type="EMBL" id="GBXM01094321">
    <property type="protein sequence ID" value="JAH14256.1"/>
    <property type="molecule type" value="Transcribed_RNA"/>
</dbReference>
<protein>
    <submittedName>
        <fullName evidence="1">Uncharacterized protein</fullName>
    </submittedName>
</protein>
<evidence type="ECO:0000313" key="1">
    <source>
        <dbReference type="EMBL" id="JAH14256.1"/>
    </source>
</evidence>
<reference evidence="1" key="2">
    <citation type="journal article" date="2015" name="Fish Shellfish Immunol.">
        <title>Early steps in the European eel (Anguilla anguilla)-Vibrio vulnificus interaction in the gills: Role of the RtxA13 toxin.</title>
        <authorList>
            <person name="Callol A."/>
            <person name="Pajuelo D."/>
            <person name="Ebbesson L."/>
            <person name="Teles M."/>
            <person name="MacKenzie S."/>
            <person name="Amaro C."/>
        </authorList>
    </citation>
    <scope>NUCLEOTIDE SEQUENCE</scope>
</reference>
<name>A0A0E9QBM7_ANGAN</name>
<accession>A0A0E9QBM7</accession>
<reference evidence="1" key="1">
    <citation type="submission" date="2014-11" db="EMBL/GenBank/DDBJ databases">
        <authorList>
            <person name="Amaro Gonzalez C."/>
        </authorList>
    </citation>
    <scope>NUCLEOTIDE SEQUENCE</scope>
</reference>
<sequence>MTLIYLQNTNIYYNPLHKFTSALGTCCHCTNDQSLAGLGKNCRLRFS</sequence>
<dbReference type="AlphaFoldDB" id="A0A0E9QBM7"/>
<proteinExistence type="predicted"/>